<dbReference type="STRING" id="927083.DB32_003610"/>
<dbReference type="GO" id="GO:0005886">
    <property type="term" value="C:plasma membrane"/>
    <property type="evidence" value="ECO:0007669"/>
    <property type="project" value="UniProtKB-SubCell"/>
</dbReference>
<evidence type="ECO:0000256" key="1">
    <source>
        <dbReference type="ARBA" id="ARBA00004651"/>
    </source>
</evidence>
<dbReference type="EMBL" id="CP011125">
    <property type="protein sequence ID" value="AKF06461.1"/>
    <property type="molecule type" value="Genomic_DNA"/>
</dbReference>
<evidence type="ECO:0000256" key="4">
    <source>
        <dbReference type="ARBA" id="ARBA00022989"/>
    </source>
</evidence>
<feature type="transmembrane region" description="Helical" evidence="6">
    <location>
        <begin position="93"/>
        <end position="113"/>
    </location>
</feature>
<evidence type="ECO:0000256" key="3">
    <source>
        <dbReference type="ARBA" id="ARBA00022692"/>
    </source>
</evidence>
<evidence type="ECO:0000256" key="6">
    <source>
        <dbReference type="SAM" id="Phobius"/>
    </source>
</evidence>
<dbReference type="InterPro" id="IPR005171">
    <property type="entry name" value="Cyt_c_oxidase_su4_prok"/>
</dbReference>
<keyword evidence="4 6" id="KW-1133">Transmembrane helix</keyword>
<dbReference type="RefSeq" id="WP_053233631.1">
    <property type="nucleotide sequence ID" value="NZ_CP011125.1"/>
</dbReference>
<name>A0A0F6W3H5_9BACT</name>
<keyword evidence="2" id="KW-1003">Cell membrane</keyword>
<organism evidence="7 8">
    <name type="scientific">Sandaracinus amylolyticus</name>
    <dbReference type="NCBI Taxonomy" id="927083"/>
    <lineage>
        <taxon>Bacteria</taxon>
        <taxon>Pseudomonadati</taxon>
        <taxon>Myxococcota</taxon>
        <taxon>Polyangia</taxon>
        <taxon>Polyangiales</taxon>
        <taxon>Sandaracinaceae</taxon>
        <taxon>Sandaracinus</taxon>
    </lineage>
</organism>
<dbReference type="InterPro" id="IPR011743">
    <property type="entry name" value="Caa3_sub_IV"/>
</dbReference>
<protein>
    <submittedName>
        <fullName evidence="7">Caa(3)-type oxidase, subunit IV subfamily, putative</fullName>
    </submittedName>
</protein>
<dbReference type="AlphaFoldDB" id="A0A0F6W3H5"/>
<feature type="transmembrane region" description="Helical" evidence="6">
    <location>
        <begin position="26"/>
        <end position="47"/>
    </location>
</feature>
<accession>A0A0F6W3H5</accession>
<dbReference type="NCBIfam" id="TIGR02229">
    <property type="entry name" value="caa3_sub_IV"/>
    <property type="match status" value="1"/>
</dbReference>
<evidence type="ECO:0000313" key="8">
    <source>
        <dbReference type="Proteomes" id="UP000034883"/>
    </source>
</evidence>
<evidence type="ECO:0000256" key="2">
    <source>
        <dbReference type="ARBA" id="ARBA00022475"/>
    </source>
</evidence>
<sequence length="175" mass="18452">MKSDFHDAEDPHHEGAVHVHVHPVKLYVAVFLGLIALTIITVATSYLDIDGLIRPGTPAGAGGFNLGLAMLIATSKAALVVTWFMHLKDDNRFNALVFVGSVLFAGIFLAYTINDTAYRGQTDPFNGVYVRPDTGERAPGGIDHVIAGEEPEAGIAAPEVDAPAEGGATPSGEHH</sequence>
<reference evidence="7 8" key="1">
    <citation type="submission" date="2015-03" db="EMBL/GenBank/DDBJ databases">
        <title>Genome assembly of Sandaracinus amylolyticus DSM 53668.</title>
        <authorList>
            <person name="Sharma G."/>
            <person name="Subramanian S."/>
        </authorList>
    </citation>
    <scope>NUCLEOTIDE SEQUENCE [LARGE SCALE GENOMIC DNA]</scope>
    <source>
        <strain evidence="7 8">DSM 53668</strain>
    </source>
</reference>
<gene>
    <name evidence="7" type="ORF">DB32_003610</name>
</gene>
<dbReference type="OrthoDB" id="1495022at2"/>
<dbReference type="Pfam" id="PF03626">
    <property type="entry name" value="COX4_pro"/>
    <property type="match status" value="1"/>
</dbReference>
<keyword evidence="5 6" id="KW-0472">Membrane</keyword>
<keyword evidence="3 6" id="KW-0812">Transmembrane</keyword>
<dbReference type="KEGG" id="samy:DB32_003610"/>
<dbReference type="Proteomes" id="UP000034883">
    <property type="component" value="Chromosome"/>
</dbReference>
<evidence type="ECO:0000313" key="7">
    <source>
        <dbReference type="EMBL" id="AKF06461.1"/>
    </source>
</evidence>
<feature type="transmembrane region" description="Helical" evidence="6">
    <location>
        <begin position="68"/>
        <end position="87"/>
    </location>
</feature>
<keyword evidence="8" id="KW-1185">Reference proteome</keyword>
<proteinExistence type="predicted"/>
<comment type="subcellular location">
    <subcellularLocation>
        <location evidence="1">Cell membrane</location>
        <topology evidence="1">Multi-pass membrane protein</topology>
    </subcellularLocation>
</comment>
<evidence type="ECO:0000256" key="5">
    <source>
        <dbReference type="ARBA" id="ARBA00023136"/>
    </source>
</evidence>